<dbReference type="InterPro" id="IPR023346">
    <property type="entry name" value="Lysozyme-like_dom_sf"/>
</dbReference>
<gene>
    <name evidence="9" type="primary">mltC</name>
    <name evidence="9" type="ORF">SOFFGTOCOR_0495</name>
</gene>
<dbReference type="CDD" id="cd16893">
    <property type="entry name" value="LT_MltC_MltE"/>
    <property type="match status" value="1"/>
</dbReference>
<dbReference type="STRING" id="1715285.SOFFGTOCOR_0495"/>
<evidence type="ECO:0000256" key="1">
    <source>
        <dbReference type="ARBA" id="ARBA00001420"/>
    </source>
</evidence>
<protein>
    <recommendedName>
        <fullName evidence="3">peptidoglycan lytic exotransglycosylase</fullName>
        <ecNumber evidence="3">4.2.2.n1</ecNumber>
    </recommendedName>
</protein>
<dbReference type="InterPro" id="IPR008258">
    <property type="entry name" value="Transglycosylase_SLT_dom_1"/>
</dbReference>
<dbReference type="EMBL" id="CVRF01000003">
    <property type="protein sequence ID" value="CRK85902.1"/>
    <property type="molecule type" value="Genomic_DNA"/>
</dbReference>
<sequence length="362" mass="41381">MKKIFFLVLLSLFIVSCSSNKKNILNETHIKDTKGFNILIEQLSHNVESIWGPNEVLLAGQKDYVKYINEYKTRISINFDIGLITIESISVINPLQDIKKAIVTILMMKEGGDSIEFFYDKPIINYNKEPFLFGQILDNFGEAIRWEWHAERFAQYIIKNKIKYRKSGNKKILFVTIKMISNHLDKRVHNYISYIKKSAIKYGVDQSLILAIMQVESSFNPYAVSSSDALGLMQIMPSSAGKDVFRSQGKSGIPSRSYLFDPEKNIDIGVAYLAMLQNTYLGDIRNQISNRYAVISAYNGGAGSVLRVFHSNKKQATEYINKLNPGEVYKVLSTKHPIAEARDYLIKVNKVQKNIFTKFKKI</sequence>
<dbReference type="GO" id="GO:0071555">
    <property type="term" value="P:cell wall organization"/>
    <property type="evidence" value="ECO:0007669"/>
    <property type="project" value="UniProtKB-KW"/>
</dbReference>
<feature type="domain" description="Transglycosylase SLT" evidence="7">
    <location>
        <begin position="194"/>
        <end position="319"/>
    </location>
</feature>
<dbReference type="Gene3D" id="1.10.530.10">
    <property type="match status" value="1"/>
</dbReference>
<evidence type="ECO:0000313" key="9">
    <source>
        <dbReference type="EMBL" id="CRK85902.1"/>
    </source>
</evidence>
<feature type="chain" id="PRO_5005806428" description="peptidoglycan lytic exotransglycosylase" evidence="6">
    <location>
        <begin position="22"/>
        <end position="362"/>
    </location>
</feature>
<accession>A0A0M6W928</accession>
<dbReference type="PROSITE" id="PS51257">
    <property type="entry name" value="PROKAR_LIPOPROTEIN"/>
    <property type="match status" value="1"/>
</dbReference>
<keyword evidence="10" id="KW-1185">Reference proteome</keyword>
<keyword evidence="6" id="KW-0732">Signal</keyword>
<comment type="catalytic activity">
    <reaction evidence="1">
        <text>Exolytic cleavage of the (1-&gt;4)-beta-glycosidic linkage between N-acetylmuramic acid (MurNAc) and N-acetylglucosamine (GlcNAc) residues in peptidoglycan, from either the reducing or the non-reducing ends of the peptidoglycan chains, with concomitant formation of a 1,6-anhydrobond in the MurNAc residue.</text>
        <dbReference type="EC" id="4.2.2.n1"/>
    </reaction>
</comment>
<dbReference type="GO" id="GO:0008933">
    <property type="term" value="F:peptidoglycan lytic transglycosylase activity"/>
    <property type="evidence" value="ECO:0007669"/>
    <property type="project" value="InterPro"/>
</dbReference>
<proteinExistence type="inferred from homology"/>
<evidence type="ECO:0000256" key="3">
    <source>
        <dbReference type="ARBA" id="ARBA00012587"/>
    </source>
</evidence>
<dbReference type="Pfam" id="PF11873">
    <property type="entry name" value="Mltc_N"/>
    <property type="match status" value="1"/>
</dbReference>
<dbReference type="GO" id="GO:0000270">
    <property type="term" value="P:peptidoglycan metabolic process"/>
    <property type="evidence" value="ECO:0007669"/>
    <property type="project" value="InterPro"/>
</dbReference>
<dbReference type="Proteomes" id="UP000242301">
    <property type="component" value="Unassembled WGS sequence"/>
</dbReference>
<comment type="similarity">
    <text evidence="2">Belongs to the transglycosylase Slt family.</text>
</comment>
<evidence type="ECO:0000259" key="7">
    <source>
        <dbReference type="Pfam" id="PF01464"/>
    </source>
</evidence>
<organism evidence="9 10">
    <name type="scientific">Candidatus Providencia siddallii</name>
    <dbReference type="NCBI Taxonomy" id="1715285"/>
    <lineage>
        <taxon>Bacteria</taxon>
        <taxon>Pseudomonadati</taxon>
        <taxon>Pseudomonadota</taxon>
        <taxon>Gammaproteobacteria</taxon>
        <taxon>Enterobacterales</taxon>
        <taxon>Morganellaceae</taxon>
        <taxon>Providencia</taxon>
    </lineage>
</organism>
<dbReference type="AlphaFoldDB" id="A0A0M6W928"/>
<feature type="domain" description="Murein transglycosylase-C N-terminal" evidence="8">
    <location>
        <begin position="30"/>
        <end position="189"/>
    </location>
</feature>
<evidence type="ECO:0000313" key="10">
    <source>
        <dbReference type="Proteomes" id="UP000242301"/>
    </source>
</evidence>
<feature type="signal peptide" evidence="6">
    <location>
        <begin position="1"/>
        <end position="21"/>
    </location>
</feature>
<dbReference type="GO" id="GO:0016020">
    <property type="term" value="C:membrane"/>
    <property type="evidence" value="ECO:0007669"/>
    <property type="project" value="InterPro"/>
</dbReference>
<keyword evidence="4" id="KW-0456">Lyase</keyword>
<keyword evidence="5" id="KW-0961">Cell wall biogenesis/degradation</keyword>
<dbReference type="SUPFAM" id="SSF53955">
    <property type="entry name" value="Lysozyme-like"/>
    <property type="match status" value="1"/>
</dbReference>
<dbReference type="InterPro" id="IPR000189">
    <property type="entry name" value="Transglyc_AS"/>
</dbReference>
<name>A0A0M6W928_9GAMM</name>
<dbReference type="PROSITE" id="PS00922">
    <property type="entry name" value="TRANSGLYCOSYLASE"/>
    <property type="match status" value="1"/>
</dbReference>
<evidence type="ECO:0000259" key="8">
    <source>
        <dbReference type="Pfam" id="PF11873"/>
    </source>
</evidence>
<evidence type="ECO:0000256" key="6">
    <source>
        <dbReference type="SAM" id="SignalP"/>
    </source>
</evidence>
<dbReference type="PANTHER" id="PTHR37423:SF2">
    <property type="entry name" value="MEMBRANE-BOUND LYTIC MUREIN TRANSGLYCOSYLASE C"/>
    <property type="match status" value="1"/>
</dbReference>
<reference evidence="10" key="1">
    <citation type="submission" date="2015-05" db="EMBL/GenBank/DDBJ databases">
        <authorList>
            <person name="Manzano-Marin A."/>
        </authorList>
    </citation>
    <scope>NUCLEOTIDE SEQUENCE [LARGE SCALE GENOMIC DNA]</scope>
    <source>
        <strain evidence="10">officinalis</strain>
    </source>
</reference>
<dbReference type="InterPro" id="IPR024570">
    <property type="entry name" value="Murein_transglycosylaseC_N"/>
</dbReference>
<evidence type="ECO:0000256" key="5">
    <source>
        <dbReference type="ARBA" id="ARBA00023316"/>
    </source>
</evidence>
<dbReference type="PANTHER" id="PTHR37423">
    <property type="entry name" value="SOLUBLE LYTIC MUREIN TRANSGLYCOSYLASE-RELATED"/>
    <property type="match status" value="1"/>
</dbReference>
<dbReference type="EC" id="4.2.2.n1" evidence="3"/>
<evidence type="ECO:0000256" key="2">
    <source>
        <dbReference type="ARBA" id="ARBA00007734"/>
    </source>
</evidence>
<dbReference type="NCBIfam" id="NF008670">
    <property type="entry name" value="PRK11671.1"/>
    <property type="match status" value="1"/>
</dbReference>
<dbReference type="Pfam" id="PF01464">
    <property type="entry name" value="SLT"/>
    <property type="match status" value="1"/>
</dbReference>
<evidence type="ECO:0000256" key="4">
    <source>
        <dbReference type="ARBA" id="ARBA00023239"/>
    </source>
</evidence>